<evidence type="ECO:0000259" key="2">
    <source>
        <dbReference type="Pfam" id="PF13847"/>
    </source>
</evidence>
<dbReference type="SUPFAM" id="SSF53335">
    <property type="entry name" value="S-adenosyl-L-methionine-dependent methyltransferases"/>
    <property type="match status" value="1"/>
</dbReference>
<dbReference type="AlphaFoldDB" id="A0A8J3HQ44"/>
<dbReference type="CDD" id="cd02440">
    <property type="entry name" value="AdoMet_MTases"/>
    <property type="match status" value="1"/>
</dbReference>
<feature type="domain" description="Methyltransferase" evidence="2">
    <location>
        <begin position="170"/>
        <end position="273"/>
    </location>
</feature>
<dbReference type="EMBL" id="BNGU01000034">
    <property type="protein sequence ID" value="GHM59781.1"/>
    <property type="molecule type" value="Genomic_DNA"/>
</dbReference>
<comment type="caution">
    <text evidence="3">The sequence shown here is derived from an EMBL/GenBank/DDBJ whole genome shotgun (WGS) entry which is preliminary data.</text>
</comment>
<protein>
    <recommendedName>
        <fullName evidence="2">Methyltransferase domain-containing protein</fullName>
    </recommendedName>
</protein>
<dbReference type="SUPFAM" id="SSF48452">
    <property type="entry name" value="TPR-like"/>
    <property type="match status" value="1"/>
</dbReference>
<sequence>MSAIHNTILSMKSIFIKQYNIFCKELKTSYNRIKDLLNTNIELGLYHFYNGNVSEAKFRFSLANIFFRNLPALQYNIGRCNFAAGNINKAYDNFLNILKIDANHEEALYYIKKIRSPSSIDYVPDSIVQQYFDYTGEYFVEHWLVTKQYKGYEFVYMMVKKFMSDRLLQLNILDLGCGTGVCGQFLKMYGVGNYIVGVDISNRMLNIARGCFVNGTLVYNELINIEIKAFLKKDRNLRYDVILLIEVLNYVGNFAPILELAGNLLNENGIIICLVRRKNDVGFEFVNEGDFFRHSKEYIESTISSINMKISYVSYCKIYGSQVDGILFVVQLKS</sequence>
<dbReference type="InterPro" id="IPR019734">
    <property type="entry name" value="TPR_rpt"/>
</dbReference>
<dbReference type="Gene3D" id="3.40.50.150">
    <property type="entry name" value="Vaccinia Virus protein VP39"/>
    <property type="match status" value="1"/>
</dbReference>
<proteinExistence type="predicted"/>
<evidence type="ECO:0000313" key="4">
    <source>
        <dbReference type="Proteomes" id="UP000637906"/>
    </source>
</evidence>
<dbReference type="Proteomes" id="UP000637906">
    <property type="component" value="Unassembled WGS sequence"/>
</dbReference>
<organism evidence="3 4">
    <name type="scientific">Candidatus Mesenet longicola</name>
    <dbReference type="NCBI Taxonomy" id="1892558"/>
    <lineage>
        <taxon>Bacteria</taxon>
        <taxon>Pseudomonadati</taxon>
        <taxon>Pseudomonadota</taxon>
        <taxon>Alphaproteobacteria</taxon>
        <taxon>Rickettsiales</taxon>
        <taxon>Anaplasmataceae</taxon>
        <taxon>Candidatus Mesenet</taxon>
    </lineage>
</organism>
<evidence type="ECO:0000313" key="3">
    <source>
        <dbReference type="EMBL" id="GHM59781.1"/>
    </source>
</evidence>
<evidence type="ECO:0000256" key="1">
    <source>
        <dbReference type="PROSITE-ProRule" id="PRU00339"/>
    </source>
</evidence>
<dbReference type="PROSITE" id="PS50005">
    <property type="entry name" value="TPR"/>
    <property type="match status" value="1"/>
</dbReference>
<dbReference type="InterPro" id="IPR011990">
    <property type="entry name" value="TPR-like_helical_dom_sf"/>
</dbReference>
<keyword evidence="1" id="KW-0802">TPR repeat</keyword>
<name>A0A8J3HQ44_9RICK</name>
<dbReference type="Pfam" id="PF13847">
    <property type="entry name" value="Methyltransf_31"/>
    <property type="match status" value="1"/>
</dbReference>
<reference evidence="3 4" key="1">
    <citation type="journal article" date="2021" name="Microb. Ecol.">
        <title>Candidatus Mesenet longicola: Novel Endosymbionts of Brontispa longissima that Induce Cytoplasmic Incompatibility.</title>
        <authorList>
            <person name="Takano S."/>
            <person name="Gotoh Y."/>
            <person name="Hayashi T."/>
        </authorList>
    </citation>
    <scope>NUCLEOTIDE SEQUENCE [LARGE SCALE GENOMIC DNA]</scope>
    <source>
        <strain evidence="3">L5</strain>
    </source>
</reference>
<keyword evidence="4" id="KW-1185">Reference proteome</keyword>
<dbReference type="InterPro" id="IPR029063">
    <property type="entry name" value="SAM-dependent_MTases_sf"/>
</dbReference>
<accession>A0A8J3HQ44</accession>
<dbReference type="Gene3D" id="1.25.40.10">
    <property type="entry name" value="Tetratricopeptide repeat domain"/>
    <property type="match status" value="1"/>
</dbReference>
<feature type="repeat" description="TPR" evidence="1">
    <location>
        <begin position="71"/>
        <end position="104"/>
    </location>
</feature>
<gene>
    <name evidence="3" type="ORF">sL5_07740</name>
</gene>
<dbReference type="InterPro" id="IPR025714">
    <property type="entry name" value="Methyltranfer_dom"/>
</dbReference>